<comment type="caution">
    <text evidence="1">The sequence shown here is derived from an EMBL/GenBank/DDBJ whole genome shotgun (WGS) entry which is preliminary data.</text>
</comment>
<name>A0A8J7GSV8_9ACTN</name>
<accession>A0A8J7GSV8</accession>
<dbReference type="EMBL" id="JADOUF010000001">
    <property type="protein sequence ID" value="MBG6136456.1"/>
    <property type="molecule type" value="Genomic_DNA"/>
</dbReference>
<reference evidence="1" key="1">
    <citation type="submission" date="2020-11" db="EMBL/GenBank/DDBJ databases">
        <title>Sequencing the genomes of 1000 actinobacteria strains.</title>
        <authorList>
            <person name="Klenk H.-P."/>
        </authorList>
    </citation>
    <scope>NUCLEOTIDE SEQUENCE</scope>
    <source>
        <strain evidence="1">DSM 45356</strain>
    </source>
</reference>
<sequence>MKISFDTDKDTFDSAIATLRAAYGIPVPGIGSGGDIDPDGPGDTVTDDYYPGSWTRKRLAKFAEYLAPDASEAVRYIAAHAPAVSIDEVIEYMGKYLNIEKFSGQEMGGRMSSVGFNWKAVPGAKAAPLETDYKYRVYRMDEGIAAVLREVMGDPGQSS</sequence>
<dbReference type="Proteomes" id="UP000622552">
    <property type="component" value="Unassembled WGS sequence"/>
</dbReference>
<gene>
    <name evidence="1" type="ORF">IW245_002650</name>
</gene>
<dbReference type="RefSeq" id="WP_197003428.1">
    <property type="nucleotide sequence ID" value="NZ_BONS01000015.1"/>
</dbReference>
<dbReference type="AlphaFoldDB" id="A0A8J7GSV8"/>
<protein>
    <submittedName>
        <fullName evidence="1">Uncharacterized protein</fullName>
    </submittedName>
</protein>
<keyword evidence="2" id="KW-1185">Reference proteome</keyword>
<evidence type="ECO:0000313" key="2">
    <source>
        <dbReference type="Proteomes" id="UP000622552"/>
    </source>
</evidence>
<organism evidence="1 2">
    <name type="scientific">Longispora fulva</name>
    <dbReference type="NCBI Taxonomy" id="619741"/>
    <lineage>
        <taxon>Bacteria</taxon>
        <taxon>Bacillati</taxon>
        <taxon>Actinomycetota</taxon>
        <taxon>Actinomycetes</taxon>
        <taxon>Micromonosporales</taxon>
        <taxon>Micromonosporaceae</taxon>
        <taxon>Longispora</taxon>
    </lineage>
</organism>
<proteinExistence type="predicted"/>
<evidence type="ECO:0000313" key="1">
    <source>
        <dbReference type="EMBL" id="MBG6136456.1"/>
    </source>
</evidence>